<proteinExistence type="predicted"/>
<keyword evidence="2" id="KW-1185">Reference proteome</keyword>
<dbReference type="EMBL" id="BDQX01000126">
    <property type="protein sequence ID" value="GBG07999.1"/>
    <property type="molecule type" value="Genomic_DNA"/>
</dbReference>
<reference evidence="1 2" key="1">
    <citation type="submission" date="2017-08" db="EMBL/GenBank/DDBJ databases">
        <title>Substantial Increase in Enzyme Production by Combined Drug-Resistance Mutations in Paenibacillus agaridevorans.</title>
        <authorList>
            <person name="Tanaka Y."/>
            <person name="Funane K."/>
            <person name="Hosaka T."/>
            <person name="Shiwa Y."/>
            <person name="Fujita N."/>
            <person name="Miyazaki T."/>
            <person name="Yoshikawa H."/>
            <person name="Murakami K."/>
            <person name="Kasahara K."/>
            <person name="Inaoka T."/>
            <person name="Hiraga Y."/>
            <person name="Ochi K."/>
        </authorList>
    </citation>
    <scope>NUCLEOTIDE SEQUENCE [LARGE SCALE GENOMIC DNA]</scope>
    <source>
        <strain evidence="1 2">T-3040</strain>
    </source>
</reference>
<name>A0A2R5EQQ7_9BACL</name>
<gene>
    <name evidence="1" type="ORF">PAT3040_02566</name>
</gene>
<dbReference type="AlphaFoldDB" id="A0A2R5EQQ7"/>
<comment type="caution">
    <text evidence="1">The sequence shown here is derived from an EMBL/GenBank/DDBJ whole genome shotgun (WGS) entry which is preliminary data.</text>
</comment>
<evidence type="ECO:0000313" key="1">
    <source>
        <dbReference type="EMBL" id="GBG07999.1"/>
    </source>
</evidence>
<feature type="non-terminal residue" evidence="1">
    <location>
        <position position="1"/>
    </location>
</feature>
<protein>
    <submittedName>
        <fullName evidence="1">Uncharacterized protein</fullName>
    </submittedName>
</protein>
<evidence type="ECO:0000313" key="2">
    <source>
        <dbReference type="Proteomes" id="UP000245202"/>
    </source>
</evidence>
<dbReference type="Proteomes" id="UP000245202">
    <property type="component" value="Unassembled WGS sequence"/>
</dbReference>
<sequence length="42" mass="4801">LLADIIEDKERNERGIKGYEAFSKYLTSDTMKSGFYKSLGIL</sequence>
<organism evidence="1 2">
    <name type="scientific">Paenibacillus agaridevorans</name>
    <dbReference type="NCBI Taxonomy" id="171404"/>
    <lineage>
        <taxon>Bacteria</taxon>
        <taxon>Bacillati</taxon>
        <taxon>Bacillota</taxon>
        <taxon>Bacilli</taxon>
        <taxon>Bacillales</taxon>
        <taxon>Paenibacillaceae</taxon>
        <taxon>Paenibacillus</taxon>
    </lineage>
</organism>
<accession>A0A2R5EQQ7</accession>